<name>A0A9W8TFW4_9PEZI</name>
<reference evidence="2" key="1">
    <citation type="submission" date="2022-07" db="EMBL/GenBank/DDBJ databases">
        <title>Genome Sequence of Xylaria arbuscula.</title>
        <authorList>
            <person name="Buettner E."/>
        </authorList>
    </citation>
    <scope>NUCLEOTIDE SEQUENCE</scope>
    <source>
        <strain evidence="2">VT107</strain>
    </source>
</reference>
<accession>A0A9W8TFW4</accession>
<comment type="caution">
    <text evidence="2">The sequence shown here is derived from an EMBL/GenBank/DDBJ whole genome shotgun (WGS) entry which is preliminary data.</text>
</comment>
<protein>
    <submittedName>
        <fullName evidence="2">Uncharacterized protein</fullName>
    </submittedName>
</protein>
<evidence type="ECO:0000313" key="2">
    <source>
        <dbReference type="EMBL" id="KAJ3552294.1"/>
    </source>
</evidence>
<feature type="compositionally biased region" description="Polar residues" evidence="1">
    <location>
        <begin position="361"/>
        <end position="378"/>
    </location>
</feature>
<evidence type="ECO:0000313" key="3">
    <source>
        <dbReference type="Proteomes" id="UP001148614"/>
    </source>
</evidence>
<evidence type="ECO:0000256" key="1">
    <source>
        <dbReference type="SAM" id="MobiDB-lite"/>
    </source>
</evidence>
<sequence>MTRLISSPSQGQPSLNPLGVQFFSSLEGIEITTSPDRQLIRGHNLVGAVRLQFAKPGFFDDEAGEHGEIVDGVDGIDVALSMHIYPFPEIGEWESRWFYFDVQLHPYQLHFQRKVVDGDESAVGIWEDSYGKLAQVRGQMCFQPVTISFFSFPAIAPRASFHGPIDATTFRIKAGALTHNQLKCCGFVQCRTYLTPPRDKETPFRGGQAFHILAYMPHDQQPWKSRIEWMKNSSEGGFAPKKWMYGRGSIVGVLNVALLEEQPRPGQDILVVLVDEFGFTSRASFDVGGASGNSVSPQKARTTDQGKVRNALTSSPIGSPAKRPARPSLAGVSTNEKGNGKERLVEEDESPETVKELLSSPKPNSPSITGIQPEQQQGLNGGKEGREDELPAIVVDSEGVNTSQGRSALKRGTASTPDATPRKRANARK</sequence>
<dbReference type="EMBL" id="JANPWZ010003518">
    <property type="protein sequence ID" value="KAJ3552294.1"/>
    <property type="molecule type" value="Genomic_DNA"/>
</dbReference>
<dbReference type="AlphaFoldDB" id="A0A9W8TFW4"/>
<organism evidence="2 3">
    <name type="scientific">Xylaria arbuscula</name>
    <dbReference type="NCBI Taxonomy" id="114810"/>
    <lineage>
        <taxon>Eukaryota</taxon>
        <taxon>Fungi</taxon>
        <taxon>Dikarya</taxon>
        <taxon>Ascomycota</taxon>
        <taxon>Pezizomycotina</taxon>
        <taxon>Sordariomycetes</taxon>
        <taxon>Xylariomycetidae</taxon>
        <taxon>Xylariales</taxon>
        <taxon>Xylariaceae</taxon>
        <taxon>Xylaria</taxon>
    </lineage>
</organism>
<feature type="compositionally biased region" description="Polar residues" evidence="1">
    <location>
        <begin position="308"/>
        <end position="317"/>
    </location>
</feature>
<feature type="region of interest" description="Disordered" evidence="1">
    <location>
        <begin position="285"/>
        <end position="429"/>
    </location>
</feature>
<keyword evidence="3" id="KW-1185">Reference proteome</keyword>
<gene>
    <name evidence="2" type="ORF">NPX13_g11153</name>
</gene>
<dbReference type="Proteomes" id="UP001148614">
    <property type="component" value="Unassembled WGS sequence"/>
</dbReference>
<dbReference type="VEuPathDB" id="FungiDB:F4678DRAFT_480436"/>
<proteinExistence type="predicted"/>